<proteinExistence type="predicted"/>
<dbReference type="InterPro" id="IPR054196">
    <property type="entry name" value="DUF6901"/>
</dbReference>
<accession>A0A251X707</accession>
<dbReference type="AlphaFoldDB" id="A0A251X707"/>
<keyword evidence="2" id="KW-1185">Reference proteome</keyword>
<organism evidence="1 2">
    <name type="scientific">Thioflexithrix psekupsensis</name>
    <dbReference type="NCBI Taxonomy" id="1570016"/>
    <lineage>
        <taxon>Bacteria</taxon>
        <taxon>Pseudomonadati</taxon>
        <taxon>Pseudomonadota</taxon>
        <taxon>Gammaproteobacteria</taxon>
        <taxon>Thiotrichales</taxon>
        <taxon>Thioflexithrix</taxon>
    </lineage>
</organism>
<dbReference type="Proteomes" id="UP000194798">
    <property type="component" value="Unassembled WGS sequence"/>
</dbReference>
<evidence type="ECO:0000313" key="1">
    <source>
        <dbReference type="EMBL" id="OUD13858.1"/>
    </source>
</evidence>
<sequence length="222" mass="25835">MFIEYTFTIDDGKVLHYRVEFDRTREHLLDPASYPDWTVLEFHQCPNCPLDKTTFSHCPVAIDAYEILQGFADVISCNEVDIHVKTPEREYFKRADAQTGLRAIIGFVMASSACPILAQMRGMAFFHLPFASMDETVFRVTSSYLLHQYYRHKKTGEFDLNFDGLKQRFKEMQTVNYHFLERIRAASEADSNLNVLATLFTISSMLSLSLERHLREIEHLFD</sequence>
<gene>
    <name evidence="1" type="ORF">TPSD3_05790</name>
</gene>
<name>A0A251X707_9GAMM</name>
<dbReference type="RefSeq" id="WP_086487640.1">
    <property type="nucleotide sequence ID" value="NZ_MSLT01000012.1"/>
</dbReference>
<dbReference type="EMBL" id="MSLT01000012">
    <property type="protein sequence ID" value="OUD13858.1"/>
    <property type="molecule type" value="Genomic_DNA"/>
</dbReference>
<protein>
    <submittedName>
        <fullName evidence="1">Uncharacterized protein</fullName>
    </submittedName>
</protein>
<evidence type="ECO:0000313" key="2">
    <source>
        <dbReference type="Proteomes" id="UP000194798"/>
    </source>
</evidence>
<dbReference type="Pfam" id="PF21842">
    <property type="entry name" value="DUF6901"/>
    <property type="match status" value="1"/>
</dbReference>
<reference evidence="1 2" key="1">
    <citation type="submission" date="2016-12" db="EMBL/GenBank/DDBJ databases">
        <title>Thioflexothrix psekupsii D3 genome sequencing and assembly.</title>
        <authorList>
            <person name="Fomenkov A."/>
            <person name="Vincze T."/>
            <person name="Grabovich M."/>
            <person name="Anton B.P."/>
            <person name="Dubinina G."/>
            <person name="Orlova M."/>
            <person name="Belousova E."/>
            <person name="Roberts R.J."/>
        </authorList>
    </citation>
    <scope>NUCLEOTIDE SEQUENCE [LARGE SCALE GENOMIC DNA]</scope>
    <source>
        <strain evidence="1">D3</strain>
    </source>
</reference>
<dbReference type="OrthoDB" id="9813686at2"/>
<comment type="caution">
    <text evidence="1">The sequence shown here is derived from an EMBL/GenBank/DDBJ whole genome shotgun (WGS) entry which is preliminary data.</text>
</comment>